<dbReference type="InterPro" id="IPR017871">
    <property type="entry name" value="ABC_transporter-like_CS"/>
</dbReference>
<dbReference type="GO" id="GO:0016887">
    <property type="term" value="F:ATP hydrolysis activity"/>
    <property type="evidence" value="ECO:0007669"/>
    <property type="project" value="InterPro"/>
</dbReference>
<proteinExistence type="inferred from homology"/>
<dbReference type="PANTHER" id="PTHR43875">
    <property type="entry name" value="MALTODEXTRIN IMPORT ATP-BINDING PROTEIN MSMX"/>
    <property type="match status" value="1"/>
</dbReference>
<dbReference type="RefSeq" id="WP_072792832.1">
    <property type="nucleotide sequence ID" value="NZ_FQWM01000003.1"/>
</dbReference>
<dbReference type="SUPFAM" id="SSF50331">
    <property type="entry name" value="MOP-like"/>
    <property type="match status" value="1"/>
</dbReference>
<evidence type="ECO:0000259" key="8">
    <source>
        <dbReference type="PROSITE" id="PS50893"/>
    </source>
</evidence>
<keyword evidence="3" id="KW-1003">Cell membrane</keyword>
<evidence type="ECO:0000313" key="9">
    <source>
        <dbReference type="EMBL" id="SHH10680.1"/>
    </source>
</evidence>
<dbReference type="Gene3D" id="2.40.50.100">
    <property type="match status" value="1"/>
</dbReference>
<evidence type="ECO:0000256" key="1">
    <source>
        <dbReference type="ARBA" id="ARBA00005417"/>
    </source>
</evidence>
<keyword evidence="5 9" id="KW-0067">ATP-binding</keyword>
<gene>
    <name evidence="9" type="ORF">SAMN04488044_1915</name>
</gene>
<keyword evidence="6" id="KW-1278">Translocase</keyword>
<evidence type="ECO:0000313" key="10">
    <source>
        <dbReference type="Proteomes" id="UP000184211"/>
    </source>
</evidence>
<keyword evidence="10" id="KW-1185">Reference proteome</keyword>
<dbReference type="InterPro" id="IPR003439">
    <property type="entry name" value="ABC_transporter-like_ATP-bd"/>
</dbReference>
<keyword evidence="7" id="KW-0472">Membrane</keyword>
<keyword evidence="4" id="KW-0547">Nucleotide-binding</keyword>
<keyword evidence="2" id="KW-0813">Transport</keyword>
<dbReference type="GO" id="GO:0055052">
    <property type="term" value="C:ATP-binding cassette (ABC) transporter complex, substrate-binding subunit-containing"/>
    <property type="evidence" value="ECO:0007669"/>
    <property type="project" value="TreeGrafter"/>
</dbReference>
<evidence type="ECO:0000256" key="7">
    <source>
        <dbReference type="ARBA" id="ARBA00023136"/>
    </source>
</evidence>
<dbReference type="InterPro" id="IPR040582">
    <property type="entry name" value="OB_MalK-like"/>
</dbReference>
<dbReference type="EMBL" id="FQWM01000003">
    <property type="protein sequence ID" value="SHH10680.1"/>
    <property type="molecule type" value="Genomic_DNA"/>
</dbReference>
<dbReference type="GO" id="GO:0005524">
    <property type="term" value="F:ATP binding"/>
    <property type="evidence" value="ECO:0007669"/>
    <property type="project" value="UniProtKB-KW"/>
</dbReference>
<dbReference type="Pfam" id="PF17912">
    <property type="entry name" value="OB_MalK"/>
    <property type="match status" value="1"/>
</dbReference>
<organism evidence="9 10">
    <name type="scientific">Cognatishimia maritima</name>
    <dbReference type="NCBI Taxonomy" id="870908"/>
    <lineage>
        <taxon>Bacteria</taxon>
        <taxon>Pseudomonadati</taxon>
        <taxon>Pseudomonadota</taxon>
        <taxon>Alphaproteobacteria</taxon>
        <taxon>Rhodobacterales</taxon>
        <taxon>Paracoccaceae</taxon>
        <taxon>Cognatishimia</taxon>
    </lineage>
</organism>
<evidence type="ECO:0000256" key="4">
    <source>
        <dbReference type="ARBA" id="ARBA00022741"/>
    </source>
</evidence>
<dbReference type="InterPro" id="IPR008995">
    <property type="entry name" value="Mo/tungstate-bd_C_term_dom"/>
</dbReference>
<dbReference type="InterPro" id="IPR047641">
    <property type="entry name" value="ABC_transpr_MalK/UgpC-like"/>
</dbReference>
<dbReference type="GO" id="GO:0140359">
    <property type="term" value="F:ABC-type transporter activity"/>
    <property type="evidence" value="ECO:0007669"/>
    <property type="project" value="UniProtKB-ARBA"/>
</dbReference>
<evidence type="ECO:0000256" key="6">
    <source>
        <dbReference type="ARBA" id="ARBA00022967"/>
    </source>
</evidence>
<dbReference type="InterPro" id="IPR003593">
    <property type="entry name" value="AAA+_ATPase"/>
</dbReference>
<dbReference type="InterPro" id="IPR027417">
    <property type="entry name" value="P-loop_NTPase"/>
</dbReference>
<evidence type="ECO:0000256" key="3">
    <source>
        <dbReference type="ARBA" id="ARBA00022475"/>
    </source>
</evidence>
<dbReference type="FunFam" id="3.40.50.300:FF:000042">
    <property type="entry name" value="Maltose/maltodextrin ABC transporter, ATP-binding protein"/>
    <property type="match status" value="1"/>
</dbReference>
<dbReference type="Proteomes" id="UP000184211">
    <property type="component" value="Unassembled WGS sequence"/>
</dbReference>
<dbReference type="InterPro" id="IPR012340">
    <property type="entry name" value="NA-bd_OB-fold"/>
</dbReference>
<protein>
    <submittedName>
        <fullName evidence="9">Carbohydrate ABC transporter ATP-binding protein, CUT1 family</fullName>
    </submittedName>
</protein>
<dbReference type="AlphaFoldDB" id="A0A1M5Q9S8"/>
<comment type="similarity">
    <text evidence="1">Belongs to the ABC transporter superfamily.</text>
</comment>
<sequence>MTAIELRKATKKYPGFTLGPIDLSIEQGEFFGIFGPPSSGKTSILKLILGLLSQDEGQVILSGVDCKNLEVSQRGISMVFQNLALFPHMTGRENIIFPLAERGAPEEEITNRLDSVSEVLHVSHILHKNPSQMSGGERQRIALGRALADDSRAILLDEPISALDARLRENMRVELKRLQRTNNQTFVYVSHDEEEVMAISDRVAVMIDGQIAQAGEPDVVYNYPNSIRVAEVIGTPPMNFFTGTFSADGRYFECDKLTKPIPLARKVRPGEPGTLGVRPEDIHEDAGDDSHEISISSVEPLGSHTIINAELGEQLTKIRAEGRIIKPGDHAGRVTFDQRRLHLFDKDGIRLPEGGE</sequence>
<dbReference type="OrthoDB" id="8089067at2"/>
<dbReference type="Pfam" id="PF00005">
    <property type="entry name" value="ABC_tran"/>
    <property type="match status" value="1"/>
</dbReference>
<reference evidence="10" key="1">
    <citation type="submission" date="2016-11" db="EMBL/GenBank/DDBJ databases">
        <authorList>
            <person name="Varghese N."/>
            <person name="Submissions S."/>
        </authorList>
    </citation>
    <scope>NUCLEOTIDE SEQUENCE [LARGE SCALE GENOMIC DNA]</scope>
    <source>
        <strain evidence="10">DSM 28223</strain>
    </source>
</reference>
<dbReference type="Gene3D" id="3.40.50.300">
    <property type="entry name" value="P-loop containing nucleotide triphosphate hydrolases"/>
    <property type="match status" value="1"/>
</dbReference>
<dbReference type="PANTHER" id="PTHR43875:SF15">
    <property type="entry name" value="TREHALOSE IMPORT ATP-BINDING PROTEIN SUGC"/>
    <property type="match status" value="1"/>
</dbReference>
<dbReference type="STRING" id="870908.SAMN04488044_1915"/>
<accession>A0A1M5Q9S8</accession>
<name>A0A1M5Q9S8_9RHOB</name>
<evidence type="ECO:0000256" key="2">
    <source>
        <dbReference type="ARBA" id="ARBA00022448"/>
    </source>
</evidence>
<evidence type="ECO:0000256" key="5">
    <source>
        <dbReference type="ARBA" id="ARBA00022840"/>
    </source>
</evidence>
<dbReference type="SUPFAM" id="SSF52540">
    <property type="entry name" value="P-loop containing nucleoside triphosphate hydrolases"/>
    <property type="match status" value="1"/>
</dbReference>
<dbReference type="Gene3D" id="2.40.50.140">
    <property type="entry name" value="Nucleic acid-binding proteins"/>
    <property type="match status" value="1"/>
</dbReference>
<dbReference type="PROSITE" id="PS50893">
    <property type="entry name" value="ABC_TRANSPORTER_2"/>
    <property type="match status" value="1"/>
</dbReference>
<feature type="domain" description="ABC transporter" evidence="8">
    <location>
        <begin position="1"/>
        <end position="233"/>
    </location>
</feature>
<dbReference type="PROSITE" id="PS00211">
    <property type="entry name" value="ABC_TRANSPORTER_1"/>
    <property type="match status" value="1"/>
</dbReference>
<dbReference type="SMART" id="SM00382">
    <property type="entry name" value="AAA"/>
    <property type="match status" value="1"/>
</dbReference>